<evidence type="ECO:0000313" key="1">
    <source>
        <dbReference type="EMBL" id="MDR6458970.1"/>
    </source>
</evidence>
<sequence length="345" mass="39102">MTEVYFDGIQNIIIGRLKQAEKKVCIAVAWFTNEEIFTELITLLDRKIEISLVILDDYINNGPFGLDFSVFIDKGGKLFYSTFENPVHHKFCIIDESCVLSGSYNWTYYAEFKNYENEVLLTDKNYIESYSSEFNKIIDTLVQKKEAIKYLEMLPSRLDIYSQKEYLANDILIRGINLNRLELIEQAKVINATNISFVQMASVKAQELKTNVKSVIPSNKVNFQQNISPITKMAYGISSRIGDVNDRFAIILKKGENAPITQSSMFYTVNDNQTQISVDTYKGDNPQASKNLLLGKILIKDLPPLPAGKASIKVEFSIDIKGVLNVKVLSIQTGNSLEANYYNSI</sequence>
<gene>
    <name evidence="1" type="ORF">J2786_002077</name>
</gene>
<organism evidence="1 2">
    <name type="scientific">Chryseobacterium vietnamense</name>
    <dbReference type="NCBI Taxonomy" id="866785"/>
    <lineage>
        <taxon>Bacteria</taxon>
        <taxon>Pseudomonadati</taxon>
        <taxon>Bacteroidota</taxon>
        <taxon>Flavobacteriia</taxon>
        <taxon>Flavobacteriales</taxon>
        <taxon>Weeksellaceae</taxon>
        <taxon>Chryseobacterium group</taxon>
        <taxon>Chryseobacterium</taxon>
    </lineage>
</organism>
<proteinExistence type="predicted"/>
<name>A0ACC6J819_9FLAO</name>
<protein>
    <submittedName>
        <fullName evidence="1">Uncharacterized protein</fullName>
    </submittedName>
</protein>
<reference evidence="1" key="1">
    <citation type="submission" date="2023-07" db="EMBL/GenBank/DDBJ databases">
        <title>Sorghum-associated microbial communities from plants grown in Nebraska, USA.</title>
        <authorList>
            <person name="Schachtman D."/>
        </authorList>
    </citation>
    <scope>NUCLEOTIDE SEQUENCE</scope>
    <source>
        <strain evidence="1">DS2329</strain>
    </source>
</reference>
<evidence type="ECO:0000313" key="2">
    <source>
        <dbReference type="Proteomes" id="UP001184833"/>
    </source>
</evidence>
<dbReference type="EMBL" id="JAVDQX010000002">
    <property type="protein sequence ID" value="MDR6458970.1"/>
    <property type="molecule type" value="Genomic_DNA"/>
</dbReference>
<dbReference type="Proteomes" id="UP001184833">
    <property type="component" value="Unassembled WGS sequence"/>
</dbReference>
<keyword evidence="2" id="KW-1185">Reference proteome</keyword>
<comment type="caution">
    <text evidence="1">The sequence shown here is derived from an EMBL/GenBank/DDBJ whole genome shotgun (WGS) entry which is preliminary data.</text>
</comment>
<accession>A0ACC6J819</accession>